<dbReference type="GO" id="GO:0009055">
    <property type="term" value="F:electron transfer activity"/>
    <property type="evidence" value="ECO:0007669"/>
    <property type="project" value="InterPro"/>
</dbReference>
<proteinExistence type="predicted"/>
<dbReference type="PANTHER" id="PTHR38030:SF2">
    <property type="entry name" value="PROTOPORPHYRINOGEN IX DEHYDROGENASE [QUINONE]"/>
    <property type="match status" value="1"/>
</dbReference>
<dbReference type="InterPro" id="IPR001226">
    <property type="entry name" value="Flavodoxin_CS"/>
</dbReference>
<dbReference type="InterPro" id="IPR029039">
    <property type="entry name" value="Flavoprotein-like_sf"/>
</dbReference>
<dbReference type="InterPro" id="IPR052200">
    <property type="entry name" value="Protoporphyrinogen_IX_DH"/>
</dbReference>
<dbReference type="EMBL" id="LAZR01016199">
    <property type="protein sequence ID" value="KKM05532.1"/>
    <property type="molecule type" value="Genomic_DNA"/>
</dbReference>
<dbReference type="PROSITE" id="PS50902">
    <property type="entry name" value="FLAVODOXIN_LIKE"/>
    <property type="match status" value="1"/>
</dbReference>
<name>A0A0F9HQM4_9ZZZZ</name>
<dbReference type="PROSITE" id="PS00201">
    <property type="entry name" value="FLAVODOXIN"/>
    <property type="match status" value="1"/>
</dbReference>
<dbReference type="SUPFAM" id="SSF52218">
    <property type="entry name" value="Flavoproteins"/>
    <property type="match status" value="1"/>
</dbReference>
<gene>
    <name evidence="2" type="ORF">LCGC14_1753130</name>
</gene>
<feature type="domain" description="Flavodoxin-like" evidence="1">
    <location>
        <begin position="3"/>
        <end position="147"/>
    </location>
</feature>
<comment type="caution">
    <text evidence="2">The sequence shown here is derived from an EMBL/GenBank/DDBJ whole genome shotgun (WGS) entry which is preliminary data.</text>
</comment>
<protein>
    <recommendedName>
        <fullName evidence="1">Flavodoxin-like domain-containing protein</fullName>
    </recommendedName>
</protein>
<dbReference type="GO" id="GO:0070819">
    <property type="term" value="F:menaquinone-dependent protoporphyrinogen oxidase activity"/>
    <property type="evidence" value="ECO:0007669"/>
    <property type="project" value="TreeGrafter"/>
</dbReference>
<dbReference type="Pfam" id="PF12724">
    <property type="entry name" value="Flavodoxin_5"/>
    <property type="match status" value="1"/>
</dbReference>
<dbReference type="InterPro" id="IPR026816">
    <property type="entry name" value="Flavodoxin_dom"/>
</dbReference>
<reference evidence="2" key="1">
    <citation type="journal article" date="2015" name="Nature">
        <title>Complex archaea that bridge the gap between prokaryotes and eukaryotes.</title>
        <authorList>
            <person name="Spang A."/>
            <person name="Saw J.H."/>
            <person name="Jorgensen S.L."/>
            <person name="Zaremba-Niedzwiedzka K."/>
            <person name="Martijn J."/>
            <person name="Lind A.E."/>
            <person name="van Eijk R."/>
            <person name="Schleper C."/>
            <person name="Guy L."/>
            <person name="Ettema T.J."/>
        </authorList>
    </citation>
    <scope>NUCLEOTIDE SEQUENCE</scope>
</reference>
<dbReference type="GO" id="GO:0010181">
    <property type="term" value="F:FMN binding"/>
    <property type="evidence" value="ECO:0007669"/>
    <property type="project" value="InterPro"/>
</dbReference>
<dbReference type="Gene3D" id="3.40.50.360">
    <property type="match status" value="1"/>
</dbReference>
<dbReference type="AlphaFoldDB" id="A0A0F9HQM4"/>
<evidence type="ECO:0000259" key="1">
    <source>
        <dbReference type="PROSITE" id="PS50902"/>
    </source>
</evidence>
<dbReference type="InterPro" id="IPR008254">
    <property type="entry name" value="Flavodoxin/NO_synth"/>
</dbReference>
<dbReference type="GO" id="GO:0006783">
    <property type="term" value="P:heme biosynthetic process"/>
    <property type="evidence" value="ECO:0007669"/>
    <property type="project" value="TreeGrafter"/>
</dbReference>
<sequence>MKVLIVYDTMHGNTKKVAELIGEGINTKEGNEVLINNVKDIDVTNDVAYDLILIGSPNHAKSHTKSVKNFITSLADSSLKGSSFAVFDTYMGDQVEIVVRKMEEQISESQPDLKRATPGLSIKVDGMKGPIADVDLPKCKEFGIKLAK</sequence>
<evidence type="ECO:0000313" key="2">
    <source>
        <dbReference type="EMBL" id="KKM05532.1"/>
    </source>
</evidence>
<dbReference type="PANTHER" id="PTHR38030">
    <property type="entry name" value="PROTOPORPHYRINOGEN IX DEHYDROGENASE [MENAQUINONE]"/>
    <property type="match status" value="1"/>
</dbReference>
<accession>A0A0F9HQM4</accession>
<organism evidence="2">
    <name type="scientific">marine sediment metagenome</name>
    <dbReference type="NCBI Taxonomy" id="412755"/>
    <lineage>
        <taxon>unclassified sequences</taxon>
        <taxon>metagenomes</taxon>
        <taxon>ecological metagenomes</taxon>
    </lineage>
</organism>